<comment type="caution">
    <text evidence="1">The sequence shown here is derived from an EMBL/GenBank/DDBJ whole genome shotgun (WGS) entry which is preliminary data.</text>
</comment>
<dbReference type="Proteomes" id="UP001589799">
    <property type="component" value="Unassembled WGS sequence"/>
</dbReference>
<gene>
    <name evidence="1" type="ORF">ACFFII_12685</name>
</gene>
<dbReference type="RefSeq" id="WP_377699240.1">
    <property type="nucleotide sequence ID" value="NZ_JBHLWE010000038.1"/>
</dbReference>
<dbReference type="InterPro" id="IPR018028">
    <property type="entry name" value="Catalase"/>
</dbReference>
<dbReference type="Gene3D" id="2.40.180.10">
    <property type="entry name" value="Catalase core domain"/>
    <property type="match status" value="1"/>
</dbReference>
<keyword evidence="2" id="KW-1185">Reference proteome</keyword>
<dbReference type="SUPFAM" id="SSF56634">
    <property type="entry name" value="Heme-dependent catalase-like"/>
    <property type="match status" value="1"/>
</dbReference>
<evidence type="ECO:0000313" key="1">
    <source>
        <dbReference type="EMBL" id="MFC0341618.1"/>
    </source>
</evidence>
<accession>A0ABV6I5V6</accession>
<proteinExistence type="predicted"/>
<organism evidence="1 2">
    <name type="scientific">Paracoccus niistensis</name>
    <dbReference type="NCBI Taxonomy" id="632935"/>
    <lineage>
        <taxon>Bacteria</taxon>
        <taxon>Pseudomonadati</taxon>
        <taxon>Pseudomonadota</taxon>
        <taxon>Alphaproteobacteria</taxon>
        <taxon>Rhodobacterales</taxon>
        <taxon>Paracoccaceae</taxon>
        <taxon>Paracoccus</taxon>
    </lineage>
</organism>
<reference evidence="1 2" key="1">
    <citation type="submission" date="2024-09" db="EMBL/GenBank/DDBJ databases">
        <authorList>
            <person name="Sun Q."/>
            <person name="Mori K."/>
        </authorList>
    </citation>
    <scope>NUCLEOTIDE SEQUENCE [LARGE SCALE GENOMIC DNA]</scope>
    <source>
        <strain evidence="1 2">KCTC 22789</strain>
    </source>
</reference>
<dbReference type="InterPro" id="IPR020835">
    <property type="entry name" value="Catalase_sf"/>
</dbReference>
<dbReference type="CDD" id="cd08152">
    <property type="entry name" value="y4iL_like"/>
    <property type="match status" value="1"/>
</dbReference>
<name>A0ABV6I5V6_9RHOB</name>
<dbReference type="PROSITE" id="PS51402">
    <property type="entry name" value="CATALASE_3"/>
    <property type="match status" value="1"/>
</dbReference>
<protein>
    <submittedName>
        <fullName evidence="1">Catalase family protein</fullName>
    </submittedName>
</protein>
<evidence type="ECO:0000313" key="2">
    <source>
        <dbReference type="Proteomes" id="UP001589799"/>
    </source>
</evidence>
<dbReference type="PANTHER" id="PTHR36195:SF4">
    <property type="entry name" value="DOMAIN PROTEIN, PUTATIVE (AFU_ORTHOLOGUE AFUA_5G01990)-RELATED"/>
    <property type="match status" value="1"/>
</dbReference>
<sequence>MSRLAAPVAYSPDVETVQPDEAQTTRKIVEQMTYIINRTHEAGGHAVRSAHAKSHAILNGTLTVHEGLPPELAQGIFAAPRSFDALVRISTIPGDVLRDSVSLPRGIAVKLFDAEGERLPGSEADTTQDFLMASSPVFQAPDTRAFLRSLRPVALTTERAEWAKVVLSTILRPVERAIEAVGLQSAMLSALGGYKPTNPLGESYYTQVPLRFGEHIAKLRLVPASDSFKALEDDRIDLDDPDAIREAVIEALAAQGGAWTLEVQLCRDLERMPIEDASVEWSEEDSPFQPVATLSVLAQQAWSDERSAIVDESIAFRPWNGIEAHRPLGNIMRARRHVYPITASHRSALTGCPIHEPKTAPRLDG</sequence>
<dbReference type="EMBL" id="JBHLWE010000038">
    <property type="protein sequence ID" value="MFC0341618.1"/>
    <property type="molecule type" value="Genomic_DNA"/>
</dbReference>
<dbReference type="PANTHER" id="PTHR36195">
    <property type="entry name" value="DOMAIN PROTEIN, PUTATIVE (AFU_ORTHOLOGUE AFUA_5G01990)-RELATED-RELATED"/>
    <property type="match status" value="1"/>
</dbReference>